<gene>
    <name evidence="2" type="ORF">OI18_19260</name>
</gene>
<organism evidence="2 3">
    <name type="scientific">Flavihumibacter solisilvae</name>
    <dbReference type="NCBI Taxonomy" id="1349421"/>
    <lineage>
        <taxon>Bacteria</taxon>
        <taxon>Pseudomonadati</taxon>
        <taxon>Bacteroidota</taxon>
        <taxon>Chitinophagia</taxon>
        <taxon>Chitinophagales</taxon>
        <taxon>Chitinophagaceae</taxon>
        <taxon>Flavihumibacter</taxon>
    </lineage>
</organism>
<proteinExistence type="predicted"/>
<evidence type="ECO:0000313" key="2">
    <source>
        <dbReference type="EMBL" id="KIC93079.1"/>
    </source>
</evidence>
<accession>A0A0C1IRK8</accession>
<dbReference type="OrthoDB" id="9807923at2"/>
<evidence type="ECO:0000256" key="1">
    <source>
        <dbReference type="SAM" id="Phobius"/>
    </source>
</evidence>
<keyword evidence="1" id="KW-1133">Transmembrane helix</keyword>
<keyword evidence="1" id="KW-0812">Transmembrane</keyword>
<evidence type="ECO:0008006" key="4">
    <source>
        <dbReference type="Google" id="ProtNLM"/>
    </source>
</evidence>
<evidence type="ECO:0000313" key="3">
    <source>
        <dbReference type="Proteomes" id="UP000031408"/>
    </source>
</evidence>
<name>A0A0C1IRK8_9BACT</name>
<protein>
    <recommendedName>
        <fullName evidence="4">Polyketide cyclase</fullName>
    </recommendedName>
</protein>
<keyword evidence="1" id="KW-0472">Membrane</keyword>
<comment type="caution">
    <text evidence="2">The sequence shown here is derived from an EMBL/GenBank/DDBJ whole genome shotgun (WGS) entry which is preliminary data.</text>
</comment>
<sequence>MRVIKLMLISAVILFGLMTLISLMIPSHVRISRAIDINAAKPQLMPLIQQRDEWPRWNAYAKEPGRFDISIVESNDSLVVSRWKAGGKDFTSGMAVYEPRQGILTVQWYFDFRLKWYPWEKFGSIMFDRQLGSPMEESLVNLKQLAEADR</sequence>
<dbReference type="RefSeq" id="WP_039142809.1">
    <property type="nucleotide sequence ID" value="NZ_JSVC01000023.1"/>
</dbReference>
<dbReference type="AlphaFoldDB" id="A0A0C1IRK8"/>
<dbReference type="EMBL" id="JSVC01000023">
    <property type="protein sequence ID" value="KIC93079.1"/>
    <property type="molecule type" value="Genomic_DNA"/>
</dbReference>
<keyword evidence="3" id="KW-1185">Reference proteome</keyword>
<feature type="transmembrane region" description="Helical" evidence="1">
    <location>
        <begin position="6"/>
        <end position="25"/>
    </location>
</feature>
<dbReference type="STRING" id="1349421.OI18_19260"/>
<reference evidence="2 3" key="1">
    <citation type="submission" date="2014-11" db="EMBL/GenBank/DDBJ databases">
        <title>Genome sequence of Flavihumibacter solisilvae 3-3.</title>
        <authorList>
            <person name="Zhou G."/>
            <person name="Li M."/>
            <person name="Wang G."/>
        </authorList>
    </citation>
    <scope>NUCLEOTIDE SEQUENCE [LARGE SCALE GENOMIC DNA]</scope>
    <source>
        <strain evidence="2 3">3-3</strain>
    </source>
</reference>
<dbReference type="Proteomes" id="UP000031408">
    <property type="component" value="Unassembled WGS sequence"/>
</dbReference>